<evidence type="ECO:0000313" key="8">
    <source>
        <dbReference type="Proteomes" id="UP001231124"/>
    </source>
</evidence>
<keyword evidence="2 5" id="KW-0540">Nuclease</keyword>
<keyword evidence="5" id="KW-0800">Toxin</keyword>
<evidence type="ECO:0000256" key="2">
    <source>
        <dbReference type="ARBA" id="ARBA00022722"/>
    </source>
</evidence>
<dbReference type="InterPro" id="IPR002716">
    <property type="entry name" value="PIN_dom"/>
</dbReference>
<evidence type="ECO:0000256" key="4">
    <source>
        <dbReference type="ARBA" id="ARBA00022801"/>
    </source>
</evidence>
<dbReference type="InterPro" id="IPR029060">
    <property type="entry name" value="PIN-like_dom_sf"/>
</dbReference>
<evidence type="ECO:0000256" key="3">
    <source>
        <dbReference type="ARBA" id="ARBA00022723"/>
    </source>
</evidence>
<protein>
    <recommendedName>
        <fullName evidence="5">Ribonuclease VapC</fullName>
        <shortName evidence="5">RNase VapC</shortName>
        <ecNumber evidence="5">3.1.-.-</ecNumber>
    </recommendedName>
    <alternativeName>
        <fullName evidence="5">Toxin VapC</fullName>
    </alternativeName>
</protein>
<comment type="function">
    <text evidence="5">Toxic component of a toxin-antitoxin (TA) system. An RNase.</text>
</comment>
<dbReference type="RefSeq" id="WP_238201325.1">
    <property type="nucleotide sequence ID" value="NZ_BPQE01000003.1"/>
</dbReference>
<dbReference type="CDD" id="cd09871">
    <property type="entry name" value="PIN_MtVapC28-VapC30-like"/>
    <property type="match status" value="1"/>
</dbReference>
<evidence type="ECO:0000256" key="1">
    <source>
        <dbReference type="ARBA" id="ARBA00022649"/>
    </source>
</evidence>
<name>A0ABU0I4C1_9HYPH</name>
<feature type="binding site" evidence="5">
    <location>
        <position position="4"/>
    </location>
    <ligand>
        <name>Mg(2+)</name>
        <dbReference type="ChEBI" id="CHEBI:18420"/>
    </ligand>
</feature>
<keyword evidence="3 5" id="KW-0479">Metal-binding</keyword>
<dbReference type="EMBL" id="JAUSVP010000015">
    <property type="protein sequence ID" value="MDQ0449468.1"/>
    <property type="molecule type" value="Genomic_DNA"/>
</dbReference>
<dbReference type="SUPFAM" id="SSF88723">
    <property type="entry name" value="PIN domain-like"/>
    <property type="match status" value="1"/>
</dbReference>
<dbReference type="InterPro" id="IPR022907">
    <property type="entry name" value="VapC_family"/>
</dbReference>
<dbReference type="Pfam" id="PF01850">
    <property type="entry name" value="PIN"/>
    <property type="match status" value="1"/>
</dbReference>
<sequence>MFVDASALTAILVGEDEADDLLARLKQAPRRMISPLAVWETTVAVARRLDLPLFEARTAVREYLALAAIIVMPVPPEVGEGALDAFERYGKSRHPASLNFGDCFAYACARHFGVPLLFKGDDFSQTDIV</sequence>
<dbReference type="Gene3D" id="3.40.50.1010">
    <property type="entry name" value="5'-nuclease"/>
    <property type="match status" value="1"/>
</dbReference>
<comment type="caution">
    <text evidence="7">The sequence shown here is derived from an EMBL/GenBank/DDBJ whole genome shotgun (WGS) entry which is preliminary data.</text>
</comment>
<dbReference type="GO" id="GO:0016787">
    <property type="term" value="F:hydrolase activity"/>
    <property type="evidence" value="ECO:0007669"/>
    <property type="project" value="UniProtKB-KW"/>
</dbReference>
<reference evidence="7 8" key="1">
    <citation type="submission" date="2023-07" db="EMBL/GenBank/DDBJ databases">
        <title>Genomic Encyclopedia of Type Strains, Phase IV (KMG-IV): sequencing the most valuable type-strain genomes for metagenomic binning, comparative biology and taxonomic classification.</title>
        <authorList>
            <person name="Goeker M."/>
        </authorList>
    </citation>
    <scope>NUCLEOTIDE SEQUENCE [LARGE SCALE GENOMIC DNA]</scope>
    <source>
        <strain evidence="7 8">DSM 19013</strain>
    </source>
</reference>
<keyword evidence="1 5" id="KW-1277">Toxin-antitoxin system</keyword>
<dbReference type="Proteomes" id="UP001231124">
    <property type="component" value="Unassembled WGS sequence"/>
</dbReference>
<keyword evidence="5" id="KW-0460">Magnesium</keyword>
<dbReference type="EC" id="3.1.-.-" evidence="5"/>
<feature type="domain" description="PIN" evidence="6">
    <location>
        <begin position="1"/>
        <end position="127"/>
    </location>
</feature>
<evidence type="ECO:0000256" key="5">
    <source>
        <dbReference type="HAMAP-Rule" id="MF_00265"/>
    </source>
</evidence>
<evidence type="ECO:0000313" key="7">
    <source>
        <dbReference type="EMBL" id="MDQ0449468.1"/>
    </source>
</evidence>
<keyword evidence="4 5" id="KW-0378">Hydrolase</keyword>
<comment type="cofactor">
    <cofactor evidence="5">
        <name>Mg(2+)</name>
        <dbReference type="ChEBI" id="CHEBI:18420"/>
    </cofactor>
</comment>
<accession>A0ABU0I4C1</accession>
<comment type="similarity">
    <text evidence="5">Belongs to the PINc/VapC protein family.</text>
</comment>
<evidence type="ECO:0000259" key="6">
    <source>
        <dbReference type="Pfam" id="PF01850"/>
    </source>
</evidence>
<keyword evidence="8" id="KW-1185">Reference proteome</keyword>
<dbReference type="HAMAP" id="MF_00265">
    <property type="entry name" value="VapC_Nob1"/>
    <property type="match status" value="1"/>
</dbReference>
<proteinExistence type="inferred from homology"/>
<organism evidence="7 8">
    <name type="scientific">Methylobacterium aerolatum</name>
    <dbReference type="NCBI Taxonomy" id="418708"/>
    <lineage>
        <taxon>Bacteria</taxon>
        <taxon>Pseudomonadati</taxon>
        <taxon>Pseudomonadota</taxon>
        <taxon>Alphaproteobacteria</taxon>
        <taxon>Hyphomicrobiales</taxon>
        <taxon>Methylobacteriaceae</taxon>
        <taxon>Methylobacterium</taxon>
    </lineage>
</organism>
<gene>
    <name evidence="5" type="primary">vapC</name>
    <name evidence="7" type="ORF">QO012_003987</name>
</gene>
<feature type="binding site" evidence="5">
    <location>
        <position position="102"/>
    </location>
    <ligand>
        <name>Mg(2+)</name>
        <dbReference type="ChEBI" id="CHEBI:18420"/>
    </ligand>
</feature>